<dbReference type="EMBL" id="KX349287">
    <property type="protein sequence ID" value="AOO10812.1"/>
    <property type="molecule type" value="Genomic_DNA"/>
</dbReference>
<evidence type="ECO:0000313" key="1">
    <source>
        <dbReference type="EMBL" id="AOO10373.1"/>
    </source>
</evidence>
<organism evidence="1 13">
    <name type="scientific">Synechococcus phage S-RIM8</name>
    <dbReference type="NCBI Taxonomy" id="756278"/>
    <lineage>
        <taxon>Viruses</taxon>
        <taxon>Duplodnaviria</taxon>
        <taxon>Heunggongvirae</taxon>
        <taxon>Uroviricota</taxon>
        <taxon>Caudoviricetes</taxon>
        <taxon>Pantevenvirales</taxon>
        <taxon>Kyanoviridae</taxon>
        <taxon>Neptunevirus</taxon>
        <taxon>Neptunevirus srim18</taxon>
    </lineage>
</organism>
<evidence type="ECO:0000313" key="11">
    <source>
        <dbReference type="Proteomes" id="UP000222384"/>
    </source>
</evidence>
<dbReference type="EMBL" id="KX349289">
    <property type="protein sequence ID" value="AOO11258.1"/>
    <property type="molecule type" value="Genomic_DNA"/>
</dbReference>
<dbReference type="Proteomes" id="UP000223306">
    <property type="component" value="Segment"/>
</dbReference>
<dbReference type="EMBL" id="KX349288">
    <property type="protein sequence ID" value="AOO11034.1"/>
    <property type="molecule type" value="Genomic_DNA"/>
</dbReference>
<dbReference type="EMBL" id="KX349286">
    <property type="protein sequence ID" value="AOO10591.1"/>
    <property type="molecule type" value="Genomic_DNA"/>
</dbReference>
<dbReference type="Proteomes" id="UP000304735">
    <property type="component" value="Segment"/>
</dbReference>
<dbReference type="Proteomes" id="UP000301580">
    <property type="component" value="Segment"/>
</dbReference>
<evidence type="ECO:0000313" key="2">
    <source>
        <dbReference type="EMBL" id="AOO10591.1"/>
    </source>
</evidence>
<sequence>MPTYPVINKVTGEKKELSMTMKEYETWKGENPDWDKDWMAGVGGVTYGTPKQSDGFKEVMTKVQKAHPKANLSRFT</sequence>
<dbReference type="Proteomes" id="UP000226351">
    <property type="component" value="Segment"/>
</dbReference>
<reference evidence="11 12" key="1">
    <citation type="journal article" date="2016" name="Environ. Microbiol.">
        <title>Genomic diversification of marine cyanophages into stable ecotypes.</title>
        <authorList>
            <person name="Marston M.F."/>
            <person name="Martiny J.B."/>
        </authorList>
    </citation>
    <scope>NUCLEOTIDE SEQUENCE [LARGE SCALE GENOMIC DNA]</scope>
    <source>
        <strain evidence="1">RW_01_0212_WH8101</strain>
        <strain evidence="2">RW_03_0807_WH8101</strain>
        <strain evidence="3">RW_06_0613</strain>
        <strain evidence="4">RW_08_0711</strain>
        <strain evidence="5">RW_22_0300</strain>
        <strain evidence="6">RW_25_1112</strain>
    </source>
</reference>
<dbReference type="EMBL" id="MK493322">
    <property type="protein sequence ID" value="QBQ75331.1"/>
    <property type="molecule type" value="Genomic_DNA"/>
</dbReference>
<accession>A0A1D7S9T9</accession>
<evidence type="ECO:0000313" key="5">
    <source>
        <dbReference type="EMBL" id="AOO11258.1"/>
    </source>
</evidence>
<evidence type="ECO:0000313" key="8">
    <source>
        <dbReference type="EMBL" id="QBQ75553.1"/>
    </source>
</evidence>
<name>A0A1D7S9T9_9CAUD</name>
<evidence type="ECO:0000313" key="13">
    <source>
        <dbReference type="Proteomes" id="UP000225361"/>
    </source>
</evidence>
<dbReference type="Proteomes" id="UP000299832">
    <property type="component" value="Genome"/>
</dbReference>
<evidence type="ECO:0000313" key="4">
    <source>
        <dbReference type="EMBL" id="AOO11034.1"/>
    </source>
</evidence>
<dbReference type="Proteomes" id="UP000224173">
    <property type="component" value="Segment"/>
</dbReference>
<protein>
    <recommendedName>
        <fullName evidence="17">Gp230</fullName>
    </recommendedName>
</protein>
<dbReference type="Proteomes" id="UP000301260">
    <property type="component" value="Segment"/>
</dbReference>
<dbReference type="EMBL" id="MK493324">
    <property type="protein sequence ID" value="QBQ75773.1"/>
    <property type="molecule type" value="Genomic_DNA"/>
</dbReference>
<dbReference type="EMBL" id="KX349285">
    <property type="protein sequence ID" value="AOO10373.1"/>
    <property type="molecule type" value="Genomic_DNA"/>
</dbReference>
<evidence type="ECO:0000313" key="15">
    <source>
        <dbReference type="Proteomes" id="UP000299832"/>
    </source>
</evidence>
<evidence type="ECO:0000313" key="6">
    <source>
        <dbReference type="EMBL" id="AOO11479.1"/>
    </source>
</evidence>
<keyword evidence="14" id="KW-1185">Reference proteome</keyword>
<proteinExistence type="predicted"/>
<evidence type="ECO:0000313" key="3">
    <source>
        <dbReference type="EMBL" id="AOO10812.1"/>
    </source>
</evidence>
<evidence type="ECO:0008006" key="17">
    <source>
        <dbReference type="Google" id="ProtNLM"/>
    </source>
</evidence>
<evidence type="ECO:0000313" key="10">
    <source>
        <dbReference type="EMBL" id="QBQ75994.1"/>
    </source>
</evidence>
<evidence type="ECO:0000313" key="12">
    <source>
        <dbReference type="Proteomes" id="UP000223306"/>
    </source>
</evidence>
<dbReference type="Proteomes" id="UP000224174">
    <property type="component" value="Segment"/>
</dbReference>
<evidence type="ECO:0000313" key="14">
    <source>
        <dbReference type="Proteomes" id="UP000226351"/>
    </source>
</evidence>
<evidence type="ECO:0000313" key="16">
    <source>
        <dbReference type="Proteomes" id="UP000301260"/>
    </source>
</evidence>
<dbReference type="EMBL" id="MK493325">
    <property type="protein sequence ID" value="QBQ75994.1"/>
    <property type="molecule type" value="Genomic_DNA"/>
</dbReference>
<gene>
    <name evidence="7" type="ORF">RW010115_226</name>
    <name evidence="1" type="ORF">RW01021201_227</name>
    <name evidence="8" type="ORF">RW030617_227</name>
    <name evidence="2" type="ORF">RW03080701_224</name>
    <name evidence="3" type="ORF">RW060613_226</name>
    <name evidence="4" type="ORF">RW080711_227</name>
    <name evidence="9" type="ORF">RW220214_225</name>
    <name evidence="5" type="ORF">RW220300_229</name>
    <name evidence="6" type="ORF">RW251112_226</name>
    <name evidence="10" type="ORF">RW620316_226</name>
</gene>
<evidence type="ECO:0000313" key="7">
    <source>
        <dbReference type="EMBL" id="QBQ75331.1"/>
    </source>
</evidence>
<dbReference type="EMBL" id="MK493323">
    <property type="protein sequence ID" value="QBQ75553.1"/>
    <property type="molecule type" value="Genomic_DNA"/>
</dbReference>
<evidence type="ECO:0000313" key="9">
    <source>
        <dbReference type="EMBL" id="QBQ75773.1"/>
    </source>
</evidence>
<dbReference type="Proteomes" id="UP000225361">
    <property type="component" value="Segment"/>
</dbReference>
<reference evidence="15 16" key="2">
    <citation type="submission" date="2019-02" db="EMBL/GenBank/DDBJ databases">
        <title>Diversity in Cyanophage Genomes from Southern New England Coastal Waters.</title>
        <authorList>
            <person name="Marston M.F."/>
        </authorList>
    </citation>
    <scope>NUCLEOTIDE SEQUENCE [LARGE SCALE GENOMIC DNA]</scope>
    <source>
        <strain evidence="7">RW_01_0115_WH8101</strain>
        <strain evidence="8">RW_03_0617</strain>
        <strain evidence="9">RW_22_0214</strain>
        <strain evidence="10">RW_62_0316</strain>
    </source>
</reference>
<dbReference type="Proteomes" id="UP000222384">
    <property type="component" value="Genome"/>
</dbReference>
<dbReference type="EMBL" id="KX349290">
    <property type="protein sequence ID" value="AOO11479.1"/>
    <property type="molecule type" value="Genomic_DNA"/>
</dbReference>